<keyword evidence="1 5" id="KW-0808">Transferase</keyword>
<dbReference type="Pfam" id="PF00583">
    <property type="entry name" value="Acetyltransf_1"/>
    <property type="match status" value="1"/>
</dbReference>
<dbReference type="EMBL" id="LZEX01000023">
    <property type="protein sequence ID" value="OBU05803.1"/>
    <property type="molecule type" value="Genomic_DNA"/>
</dbReference>
<name>A0A1B8HAP5_9GAMM</name>
<dbReference type="EMBL" id="LZEY01000034">
    <property type="protein sequence ID" value="OBU06120.1"/>
    <property type="molecule type" value="Genomic_DNA"/>
</dbReference>
<evidence type="ECO:0000313" key="7">
    <source>
        <dbReference type="Proteomes" id="UP000092377"/>
    </source>
</evidence>
<feature type="domain" description="N-acetyltransferase" evidence="3">
    <location>
        <begin position="6"/>
        <end position="156"/>
    </location>
</feature>
<evidence type="ECO:0000256" key="2">
    <source>
        <dbReference type="ARBA" id="ARBA00023315"/>
    </source>
</evidence>
<dbReference type="Proteomes" id="UP000092377">
    <property type="component" value="Unassembled WGS sequence"/>
</dbReference>
<evidence type="ECO:0000313" key="4">
    <source>
        <dbReference type="EMBL" id="OBU05803.1"/>
    </source>
</evidence>
<accession>A0A1B8HAP5</accession>
<gene>
    <name evidence="4" type="ORF">AYY17_05515</name>
    <name evidence="5" type="ORF">AYY18_06365</name>
</gene>
<dbReference type="SUPFAM" id="SSF55729">
    <property type="entry name" value="Acyl-CoA N-acyltransferases (Nat)"/>
    <property type="match status" value="1"/>
</dbReference>
<evidence type="ECO:0000313" key="5">
    <source>
        <dbReference type="EMBL" id="OBU06120.1"/>
    </source>
</evidence>
<reference evidence="7" key="2">
    <citation type="submission" date="2016-06" db="EMBL/GenBank/DDBJ databases">
        <authorList>
            <person name="Butler K."/>
        </authorList>
    </citation>
    <scope>NUCLEOTIDE SEQUENCE [LARGE SCALE GENOMIC DNA]</scope>
    <source>
        <strain evidence="7">GCSL-Mp20</strain>
    </source>
</reference>
<dbReference type="CDD" id="cd04301">
    <property type="entry name" value="NAT_SF"/>
    <property type="match status" value="1"/>
</dbReference>
<evidence type="ECO:0000313" key="6">
    <source>
        <dbReference type="Proteomes" id="UP000092247"/>
    </source>
</evidence>
<protein>
    <submittedName>
        <fullName evidence="5">Acetyltransferase</fullName>
    </submittedName>
</protein>
<dbReference type="InterPro" id="IPR000182">
    <property type="entry name" value="GNAT_dom"/>
</dbReference>
<dbReference type="GO" id="GO:0016747">
    <property type="term" value="F:acyltransferase activity, transferring groups other than amino-acyl groups"/>
    <property type="evidence" value="ECO:0007669"/>
    <property type="project" value="InterPro"/>
</dbReference>
<dbReference type="PANTHER" id="PTHR43877:SF1">
    <property type="entry name" value="ACETYLTRANSFERASE"/>
    <property type="match status" value="1"/>
</dbReference>
<organism evidence="5 7">
    <name type="scientific">Morganella psychrotolerans</name>
    <dbReference type="NCBI Taxonomy" id="368603"/>
    <lineage>
        <taxon>Bacteria</taxon>
        <taxon>Pseudomonadati</taxon>
        <taxon>Pseudomonadota</taxon>
        <taxon>Gammaproteobacteria</taxon>
        <taxon>Enterobacterales</taxon>
        <taxon>Morganellaceae</taxon>
        <taxon>Morganella</taxon>
    </lineage>
</organism>
<dbReference type="STRING" id="368603.AYY16_12865"/>
<dbReference type="InterPro" id="IPR016181">
    <property type="entry name" value="Acyl_CoA_acyltransferase"/>
</dbReference>
<keyword evidence="7" id="KW-1185">Reference proteome</keyword>
<dbReference type="InterPro" id="IPR050832">
    <property type="entry name" value="Bact_Acetyltransf"/>
</dbReference>
<keyword evidence="2" id="KW-0012">Acyltransferase</keyword>
<sequence>MTIAAPVFLLAPPQRDEAEYLTTLCLSSKQYWGYDEKFMATCRDDLTITSADFDHSWLMTARINGKIAGIVQLTINRQEENGKLSKLFVHPDYLRLGIGSALYHWAVSAAQAQCVSALLIDADPNAEAFYIRQGAIRIGETPSESMPGRVLPLLLISLH</sequence>
<dbReference type="RefSeq" id="WP_067403408.1">
    <property type="nucleotide sequence ID" value="NZ_LZEX01000023.1"/>
</dbReference>
<dbReference type="AlphaFoldDB" id="A0A1B8HAP5"/>
<dbReference type="Gene3D" id="3.40.630.30">
    <property type="match status" value="1"/>
</dbReference>
<proteinExistence type="predicted"/>
<dbReference type="PANTHER" id="PTHR43877">
    <property type="entry name" value="AMINOALKYLPHOSPHONATE N-ACETYLTRANSFERASE-RELATED-RELATED"/>
    <property type="match status" value="1"/>
</dbReference>
<dbReference type="OrthoDB" id="9806849at2"/>
<dbReference type="PROSITE" id="PS51186">
    <property type="entry name" value="GNAT"/>
    <property type="match status" value="1"/>
</dbReference>
<comment type="caution">
    <text evidence="5">The sequence shown here is derived from an EMBL/GenBank/DDBJ whole genome shotgun (WGS) entry which is preliminary data.</text>
</comment>
<evidence type="ECO:0000256" key="1">
    <source>
        <dbReference type="ARBA" id="ARBA00022679"/>
    </source>
</evidence>
<reference evidence="5 6" key="1">
    <citation type="submission" date="2016-06" db="EMBL/GenBank/DDBJ databases">
        <authorList>
            <person name="Kjaerup R.B."/>
            <person name="Dalgaard T.S."/>
            <person name="Juul-Madsen H.R."/>
        </authorList>
    </citation>
    <scope>NUCLEOTIDE SEQUENCE [LARGE SCALE GENOMIC DNA]</scope>
    <source>
        <strain evidence="5">GCSL-Mp20</strain>
        <strain evidence="4 6">GCSL-Mp3</strain>
    </source>
</reference>
<dbReference type="Proteomes" id="UP000092247">
    <property type="component" value="Unassembled WGS sequence"/>
</dbReference>
<evidence type="ECO:0000259" key="3">
    <source>
        <dbReference type="PROSITE" id="PS51186"/>
    </source>
</evidence>